<keyword evidence="2" id="KW-1185">Reference proteome</keyword>
<dbReference type="RefSeq" id="WP_116301148.1">
    <property type="nucleotide sequence ID" value="NZ_NFZV01000003.1"/>
</dbReference>
<dbReference type="EMBL" id="NFZW01000004">
    <property type="protein sequence ID" value="RFA38291.1"/>
    <property type="molecule type" value="Genomic_DNA"/>
</dbReference>
<proteinExistence type="predicted"/>
<dbReference type="AlphaFoldDB" id="A0A3E0X1Y0"/>
<comment type="caution">
    <text evidence="1">The sequence shown here is derived from an EMBL/GenBank/DDBJ whole genome shotgun (WGS) entry which is preliminary data.</text>
</comment>
<reference evidence="2" key="1">
    <citation type="submission" date="2017-05" db="EMBL/GenBank/DDBJ databases">
        <authorList>
            <person name="Sharma S."/>
            <person name="Sidhu C."/>
            <person name="Pinnaka A.K."/>
        </authorList>
    </citation>
    <scope>NUCLEOTIDE SEQUENCE [LARGE SCALE GENOMIC DNA]</scope>
    <source>
        <strain evidence="2">AK93</strain>
    </source>
</reference>
<gene>
    <name evidence="1" type="ORF">CAL65_05540</name>
</gene>
<name>A0A3E0X1Y0_9GAMM</name>
<dbReference type="OrthoDB" id="7031438at2"/>
<evidence type="ECO:0000313" key="1">
    <source>
        <dbReference type="EMBL" id="RFA38291.1"/>
    </source>
</evidence>
<sequence>MPPGVDAQRLQALHRLLEQALATGDWTQIGKIDTAIRRQLQKPAIRTPHDADVVAAKQQLKEMHAKALQACMDECDNLRQRLADHVEYGEARAEYQQVELFQGS</sequence>
<evidence type="ECO:0000313" key="2">
    <source>
        <dbReference type="Proteomes" id="UP000256763"/>
    </source>
</evidence>
<protein>
    <recommendedName>
        <fullName evidence="3">Flagellar protein FliT</fullName>
    </recommendedName>
</protein>
<organism evidence="1 2">
    <name type="scientific">Alkalilimnicola ehrlichii</name>
    <dbReference type="NCBI Taxonomy" id="351052"/>
    <lineage>
        <taxon>Bacteria</taxon>
        <taxon>Pseudomonadati</taxon>
        <taxon>Pseudomonadota</taxon>
        <taxon>Gammaproteobacteria</taxon>
        <taxon>Chromatiales</taxon>
        <taxon>Ectothiorhodospiraceae</taxon>
        <taxon>Alkalilimnicola</taxon>
    </lineage>
</organism>
<accession>A0A3E0X1Y0</accession>
<evidence type="ECO:0008006" key="3">
    <source>
        <dbReference type="Google" id="ProtNLM"/>
    </source>
</evidence>
<dbReference type="Proteomes" id="UP000256763">
    <property type="component" value="Unassembled WGS sequence"/>
</dbReference>